<evidence type="ECO:0008006" key="3">
    <source>
        <dbReference type="Google" id="ProtNLM"/>
    </source>
</evidence>
<proteinExistence type="predicted"/>
<sequence>MTSMESSLGLWENFVESIAQVLSQALTDQETEKLVSSFTVLQHRLRQLSADNLHRLESKGHRKSLICKHHGTCTANTVRAFVRAFVVTYGLKYALGFFPALLTGKAFSKPRILLRIGGQDTISFALFMSVFISSYKGFLCTFRAFCGSNDKLNSFMAGTLAGFSLLLDSNKSRRVMIALYLSTRTTHFLSRWIWRAYLARWSAKLGYHNPNTIVPSKSCTAECHADSEYEQLQIQVPQSADVAQFQLGDGSWIGSSTTDVDFNELSSSIDSKKVGVNQIKTLHEPTHMPKKNDCMGSLGSDRNMDLVQSPLSDKATSNQTQHALNHKHHRSDQHSLHIQALNTRAEELILNDVDDKHHTHHPLRKLIRQASAVLVMMLSSSQILNAYVTEPETLANSYFSFLLTHGGIRSLQPKRPREYIALLGDIVRSCTHMESTKFLDAPPGTPFAETVPVGVSVESFEKFKDFITQTPHEFLACALQHPASTNCWYSVLWSFKGEWFRAMSLYAPLNLIMMLIFRGKRVLNSPLRSLFHLGFSILRSTVFLTCYVTAAWTLPCLFRWLKGRDLPWMYYVNGMVAGSMVLIEVPGRRLELALYCLPRAIESFYNSLAKQGYARYIKNGEALYFCLSTGVLMTLYQSDPGSIHEGLQRHTDRNKEKACKIDWKSRKTELFSSSFCVTTTVTTI</sequence>
<reference evidence="1 2" key="1">
    <citation type="submission" date="2006-10" db="EMBL/GenBank/DDBJ databases">
        <title>The Genome Sequence of Batrachochytrium dendrobatidis JEL423.</title>
        <authorList>
            <consortium name="The Broad Institute Genome Sequencing Platform"/>
            <person name="Birren B."/>
            <person name="Lander E."/>
            <person name="Galagan J."/>
            <person name="Cuomo C."/>
            <person name="Devon K."/>
            <person name="Jaffe D."/>
            <person name="Butler J."/>
            <person name="Alvarez P."/>
            <person name="Gnerre S."/>
            <person name="Grabherr M."/>
            <person name="Kleber M."/>
            <person name="Mauceli E."/>
            <person name="Brockman W."/>
            <person name="Young S."/>
            <person name="LaButti K."/>
            <person name="Sykes S."/>
            <person name="DeCaprio D."/>
            <person name="Crawford M."/>
            <person name="Koehrsen M."/>
            <person name="Engels R."/>
            <person name="Montgomery P."/>
            <person name="Pearson M."/>
            <person name="Howarth C."/>
            <person name="Larson L."/>
            <person name="White J."/>
            <person name="O'Leary S."/>
            <person name="Kodira C."/>
            <person name="Zeng Q."/>
            <person name="Yandava C."/>
            <person name="Alvarado L."/>
            <person name="Longcore J."/>
            <person name="James T."/>
        </authorList>
    </citation>
    <scope>NUCLEOTIDE SEQUENCE [LARGE SCALE GENOMIC DNA]</scope>
    <source>
        <strain evidence="1 2">JEL423</strain>
    </source>
</reference>
<dbReference type="Proteomes" id="UP000077115">
    <property type="component" value="Unassembled WGS sequence"/>
</dbReference>
<evidence type="ECO:0000313" key="1">
    <source>
        <dbReference type="EMBL" id="OAJ40561.1"/>
    </source>
</evidence>
<protein>
    <recommendedName>
        <fullName evidence="3">Transmembrane protein 135 N-terminal domain-containing protein</fullName>
    </recommendedName>
</protein>
<dbReference type="PANTHER" id="PTHR12459:SF15">
    <property type="entry name" value="TRANSMEMBRANE PROTEIN 135"/>
    <property type="match status" value="1"/>
</dbReference>
<dbReference type="OrthoDB" id="291792at2759"/>
<dbReference type="PANTHER" id="PTHR12459">
    <property type="entry name" value="TRANSMEMBRANE PROTEIN 135-RELATED"/>
    <property type="match status" value="1"/>
</dbReference>
<organism evidence="1 2">
    <name type="scientific">Batrachochytrium dendrobatidis (strain JEL423)</name>
    <dbReference type="NCBI Taxonomy" id="403673"/>
    <lineage>
        <taxon>Eukaryota</taxon>
        <taxon>Fungi</taxon>
        <taxon>Fungi incertae sedis</taxon>
        <taxon>Chytridiomycota</taxon>
        <taxon>Chytridiomycota incertae sedis</taxon>
        <taxon>Chytridiomycetes</taxon>
        <taxon>Rhizophydiales</taxon>
        <taxon>Rhizophydiales incertae sedis</taxon>
        <taxon>Batrachochytrium</taxon>
    </lineage>
</organism>
<accession>A0A177WMF6</accession>
<name>A0A177WMF6_BATDL</name>
<reference evidence="1 2" key="2">
    <citation type="submission" date="2016-05" db="EMBL/GenBank/DDBJ databases">
        <title>Lineage-specific infection strategies underlie the spectrum of fungal disease in amphibians.</title>
        <authorList>
            <person name="Cuomo C.A."/>
            <person name="Farrer R.A."/>
            <person name="James T."/>
            <person name="Longcore J."/>
            <person name="Birren B."/>
        </authorList>
    </citation>
    <scope>NUCLEOTIDE SEQUENCE [LARGE SCALE GENOMIC DNA]</scope>
    <source>
        <strain evidence="1 2">JEL423</strain>
    </source>
</reference>
<gene>
    <name evidence="1" type="ORF">BDEG_24279</name>
</gene>
<dbReference type="eggNOG" id="KOG1398">
    <property type="taxonomic scope" value="Eukaryota"/>
</dbReference>
<dbReference type="InterPro" id="IPR026749">
    <property type="entry name" value="Tmem135"/>
</dbReference>
<dbReference type="EMBL" id="DS022304">
    <property type="protein sequence ID" value="OAJ40561.1"/>
    <property type="molecule type" value="Genomic_DNA"/>
</dbReference>
<dbReference type="AlphaFoldDB" id="A0A177WMF6"/>
<evidence type="ECO:0000313" key="2">
    <source>
        <dbReference type="Proteomes" id="UP000077115"/>
    </source>
</evidence>
<dbReference type="VEuPathDB" id="FungiDB:BDEG_24279"/>